<proteinExistence type="inferred from homology"/>
<dbReference type="InterPro" id="IPR058163">
    <property type="entry name" value="LysR-type_TF_proteobact-type"/>
</dbReference>
<dbReference type="STRING" id="1280947.HY30_09205"/>
<dbReference type="SUPFAM" id="SSF53850">
    <property type="entry name" value="Periplasmic binding protein-like II"/>
    <property type="match status" value="1"/>
</dbReference>
<dbReference type="PROSITE" id="PS50931">
    <property type="entry name" value="HTH_LYSR"/>
    <property type="match status" value="1"/>
</dbReference>
<dbReference type="GO" id="GO:0006351">
    <property type="term" value="P:DNA-templated transcription"/>
    <property type="evidence" value="ECO:0007669"/>
    <property type="project" value="TreeGrafter"/>
</dbReference>
<dbReference type="PANTHER" id="PTHR30537">
    <property type="entry name" value="HTH-TYPE TRANSCRIPTIONAL REGULATOR"/>
    <property type="match status" value="1"/>
</dbReference>
<keyword evidence="4" id="KW-0804">Transcription</keyword>
<dbReference type="InterPro" id="IPR036390">
    <property type="entry name" value="WH_DNA-bd_sf"/>
</dbReference>
<dbReference type="GO" id="GO:0003700">
    <property type="term" value="F:DNA-binding transcription factor activity"/>
    <property type="evidence" value="ECO:0007669"/>
    <property type="project" value="InterPro"/>
</dbReference>
<evidence type="ECO:0000256" key="4">
    <source>
        <dbReference type="ARBA" id="ARBA00023163"/>
    </source>
</evidence>
<dbReference type="eggNOG" id="COG0583">
    <property type="taxonomic scope" value="Bacteria"/>
</dbReference>
<keyword evidence="2" id="KW-0805">Transcription regulation</keyword>
<dbReference type="Pfam" id="PF03466">
    <property type="entry name" value="LysR_substrate"/>
    <property type="match status" value="1"/>
</dbReference>
<reference evidence="6 7" key="1">
    <citation type="journal article" date="2014" name="Antonie Van Leeuwenhoek">
        <title>Hyphomonas beringensis sp. nov. and Hyphomonas chukchiensis sp. nov., isolated from surface seawater of the Bering Sea and Chukchi Sea.</title>
        <authorList>
            <person name="Li C."/>
            <person name="Lai Q."/>
            <person name="Li G."/>
            <person name="Dong C."/>
            <person name="Wang J."/>
            <person name="Liao Y."/>
            <person name="Shao Z."/>
        </authorList>
    </citation>
    <scope>NUCLEOTIDE SEQUENCE [LARGE SCALE GENOMIC DNA]</scope>
    <source>
        <strain evidence="6 7">BH-BN04-4</strain>
    </source>
</reference>
<dbReference type="AlphaFoldDB" id="A0A062U846"/>
<dbReference type="Gene3D" id="1.10.10.10">
    <property type="entry name" value="Winged helix-like DNA-binding domain superfamily/Winged helix DNA-binding domain"/>
    <property type="match status" value="1"/>
</dbReference>
<dbReference type="Gene3D" id="3.40.190.290">
    <property type="match status" value="1"/>
</dbReference>
<evidence type="ECO:0000259" key="5">
    <source>
        <dbReference type="PROSITE" id="PS50931"/>
    </source>
</evidence>
<dbReference type="EMBL" id="AWFG01000074">
    <property type="protein sequence ID" value="KCZ54452.1"/>
    <property type="molecule type" value="Genomic_DNA"/>
</dbReference>
<dbReference type="SUPFAM" id="SSF46785">
    <property type="entry name" value="Winged helix' DNA-binding domain"/>
    <property type="match status" value="1"/>
</dbReference>
<name>A0A062U846_9PROT</name>
<evidence type="ECO:0000256" key="3">
    <source>
        <dbReference type="ARBA" id="ARBA00023125"/>
    </source>
</evidence>
<gene>
    <name evidence="6" type="ORF">HY30_09205</name>
</gene>
<dbReference type="InterPro" id="IPR000847">
    <property type="entry name" value="LysR_HTH_N"/>
</dbReference>
<evidence type="ECO:0000313" key="6">
    <source>
        <dbReference type="EMBL" id="KCZ54452.1"/>
    </source>
</evidence>
<feature type="domain" description="HTH lysR-type" evidence="5">
    <location>
        <begin position="12"/>
        <end position="69"/>
    </location>
</feature>
<dbReference type="GO" id="GO:0043565">
    <property type="term" value="F:sequence-specific DNA binding"/>
    <property type="evidence" value="ECO:0007669"/>
    <property type="project" value="TreeGrafter"/>
</dbReference>
<protein>
    <recommendedName>
        <fullName evidence="5">HTH lysR-type domain-containing protein</fullName>
    </recommendedName>
</protein>
<dbReference type="PANTHER" id="PTHR30537:SF3">
    <property type="entry name" value="TRANSCRIPTIONAL REGULATORY PROTEIN"/>
    <property type="match status" value="1"/>
</dbReference>
<evidence type="ECO:0000256" key="1">
    <source>
        <dbReference type="ARBA" id="ARBA00009437"/>
    </source>
</evidence>
<evidence type="ECO:0000256" key="2">
    <source>
        <dbReference type="ARBA" id="ARBA00023015"/>
    </source>
</evidence>
<dbReference type="Proteomes" id="UP000027190">
    <property type="component" value="Unassembled WGS sequence"/>
</dbReference>
<sequence>MKGDTRVLAETFDWDRIRIFRTVAELGSMSAAAERLGGSVPTISRRITELEAALRTELLKRSTRGVDLTAAGEMLLRHANVMADIVSAAHSDVSDSDAPDTGPVHLVTGDGIGPYWLAPRLPDFHAAHPGIELTLTVSEASPDLLNNEADITLQFHRPSRSELIGRRMGVVHYLCFATAPYLERHGHPATLMDFHGHRCLLHEGYINQSERWANGIYLARQLMSFALVTNSAAAMIALCLADGGIAILPSYIGAAYPQLVPLALPEVASIQFWMTYTERIRRLERGQAVIDWLKTSLDPRQAHWFRETLIRPDATDPNA</sequence>
<dbReference type="OrthoDB" id="7624726at2"/>
<evidence type="ECO:0000313" key="7">
    <source>
        <dbReference type="Proteomes" id="UP000027190"/>
    </source>
</evidence>
<dbReference type="FunFam" id="1.10.10.10:FF:000001">
    <property type="entry name" value="LysR family transcriptional regulator"/>
    <property type="match status" value="1"/>
</dbReference>
<comment type="similarity">
    <text evidence="1">Belongs to the LysR transcriptional regulatory family.</text>
</comment>
<dbReference type="InterPro" id="IPR005119">
    <property type="entry name" value="LysR_subst-bd"/>
</dbReference>
<comment type="caution">
    <text evidence="6">The sequence shown here is derived from an EMBL/GenBank/DDBJ whole genome shotgun (WGS) entry which is preliminary data.</text>
</comment>
<organism evidence="6 7">
    <name type="scientific">Hyphomonas chukchiensis</name>
    <dbReference type="NCBI Taxonomy" id="1280947"/>
    <lineage>
        <taxon>Bacteria</taxon>
        <taxon>Pseudomonadati</taxon>
        <taxon>Pseudomonadota</taxon>
        <taxon>Alphaproteobacteria</taxon>
        <taxon>Hyphomonadales</taxon>
        <taxon>Hyphomonadaceae</taxon>
        <taxon>Hyphomonas</taxon>
    </lineage>
</organism>
<dbReference type="PATRIC" id="fig|1280947.3.peg.3290"/>
<dbReference type="Pfam" id="PF00126">
    <property type="entry name" value="HTH_1"/>
    <property type="match status" value="1"/>
</dbReference>
<accession>A0A062U846</accession>
<dbReference type="InterPro" id="IPR036388">
    <property type="entry name" value="WH-like_DNA-bd_sf"/>
</dbReference>
<dbReference type="RefSeq" id="WP_034743480.1">
    <property type="nucleotide sequence ID" value="NZ_AWFG01000074.1"/>
</dbReference>
<keyword evidence="3" id="KW-0238">DNA-binding</keyword>
<keyword evidence="7" id="KW-1185">Reference proteome</keyword>